<keyword evidence="3" id="KW-1185">Reference proteome</keyword>
<protein>
    <submittedName>
        <fullName evidence="2">Uncharacterized protein</fullName>
    </submittedName>
</protein>
<gene>
    <name evidence="2" type="ORF">ACFFU4_04385</name>
</gene>
<keyword evidence="1" id="KW-0812">Transmembrane</keyword>
<comment type="caution">
    <text evidence="2">The sequence shown here is derived from an EMBL/GenBank/DDBJ whole genome shotgun (WGS) entry which is preliminary data.</text>
</comment>
<evidence type="ECO:0000256" key="1">
    <source>
        <dbReference type="SAM" id="Phobius"/>
    </source>
</evidence>
<sequence length="65" mass="7272">MGIGTLAAQDVSRLRWRILLFIRGLPHDAHILGWVVLQAILILGHVPGQPGLVVRQRQITDMRVV</sequence>
<evidence type="ECO:0000313" key="3">
    <source>
        <dbReference type="Proteomes" id="UP001589670"/>
    </source>
</evidence>
<evidence type="ECO:0000313" key="2">
    <source>
        <dbReference type="EMBL" id="MFB9148984.1"/>
    </source>
</evidence>
<proteinExistence type="predicted"/>
<name>A0ABV5HX38_9RHOB</name>
<keyword evidence="1" id="KW-0472">Membrane</keyword>
<feature type="transmembrane region" description="Helical" evidence="1">
    <location>
        <begin position="31"/>
        <end position="54"/>
    </location>
</feature>
<dbReference type="RefSeq" id="WP_377067429.1">
    <property type="nucleotide sequence ID" value="NZ_JBHMEC010000008.1"/>
</dbReference>
<dbReference type="Proteomes" id="UP001589670">
    <property type="component" value="Unassembled WGS sequence"/>
</dbReference>
<organism evidence="2 3">
    <name type="scientific">Roseovarius ramblicola</name>
    <dbReference type="NCBI Taxonomy" id="2022336"/>
    <lineage>
        <taxon>Bacteria</taxon>
        <taxon>Pseudomonadati</taxon>
        <taxon>Pseudomonadota</taxon>
        <taxon>Alphaproteobacteria</taxon>
        <taxon>Rhodobacterales</taxon>
        <taxon>Roseobacteraceae</taxon>
        <taxon>Roseovarius</taxon>
    </lineage>
</organism>
<dbReference type="EMBL" id="JBHMEC010000008">
    <property type="protein sequence ID" value="MFB9148984.1"/>
    <property type="molecule type" value="Genomic_DNA"/>
</dbReference>
<accession>A0ABV5HX38</accession>
<reference evidence="2 3" key="1">
    <citation type="submission" date="2024-09" db="EMBL/GenBank/DDBJ databases">
        <authorList>
            <person name="Sun Q."/>
            <person name="Mori K."/>
        </authorList>
    </citation>
    <scope>NUCLEOTIDE SEQUENCE [LARGE SCALE GENOMIC DNA]</scope>
    <source>
        <strain evidence="2 3">CECT 9424</strain>
    </source>
</reference>
<keyword evidence="1" id="KW-1133">Transmembrane helix</keyword>